<dbReference type="InterPro" id="IPR029044">
    <property type="entry name" value="Nucleotide-diphossugar_trans"/>
</dbReference>
<dbReference type="EMBL" id="WVHS01000005">
    <property type="protein sequence ID" value="MXV17456.1"/>
    <property type="molecule type" value="Genomic_DNA"/>
</dbReference>
<feature type="domain" description="Glycosyltransferase 2-like" evidence="1">
    <location>
        <begin position="5"/>
        <end position="128"/>
    </location>
</feature>
<name>A0A7K1Y430_9SPHI</name>
<comment type="caution">
    <text evidence="2">The sequence shown here is derived from an EMBL/GenBank/DDBJ whole genome shotgun (WGS) entry which is preliminary data.</text>
</comment>
<keyword evidence="2" id="KW-0808">Transferase</keyword>
<dbReference type="InterPro" id="IPR050834">
    <property type="entry name" value="Glycosyltransf_2"/>
</dbReference>
<dbReference type="RefSeq" id="WP_160908462.1">
    <property type="nucleotide sequence ID" value="NZ_WVHS01000005.1"/>
</dbReference>
<proteinExistence type="predicted"/>
<dbReference type="AlphaFoldDB" id="A0A7K1Y430"/>
<sequence length="319" mass="36161">MPKVSIIMPAYNSARYLRDAIQSVLGQSYRDWELLVINDGSTDDTRAVAESYAAADERIKLVNQPNQGQGNARTNGFGIATGEWIAFLDSDDLWDPGKLEKQLALARKFPHIDFIYTDGWKFSGDHITSNNPYTTITGEFSAGEMYKHQYRENFIANLSVLVKRTIVGRVGAQCDDYCEDWDYWLRAALAGATFYGMPDRLFYYRRHPEGSSANSVRIAVCKVKILAKNYVPGKLTAKETRRAFIPVLNDLFPTLLRTGRKEEAFQLVDLIAPILPGHAKWYRLLVSLAGKVTLPLFVRGNRIYKKFGRTFGSKRRVVN</sequence>
<dbReference type="Pfam" id="PF00535">
    <property type="entry name" value="Glycos_transf_2"/>
    <property type="match status" value="1"/>
</dbReference>
<dbReference type="Proteomes" id="UP000451233">
    <property type="component" value="Unassembled WGS sequence"/>
</dbReference>
<gene>
    <name evidence="2" type="ORF">GS398_19310</name>
</gene>
<reference evidence="2 3" key="1">
    <citation type="submission" date="2019-11" db="EMBL/GenBank/DDBJ databases">
        <title>Pedobacter sp. HMF7056 Genome sequencing and assembly.</title>
        <authorList>
            <person name="Kang H."/>
            <person name="Kim H."/>
            <person name="Joh K."/>
        </authorList>
    </citation>
    <scope>NUCLEOTIDE SEQUENCE [LARGE SCALE GENOMIC DNA]</scope>
    <source>
        <strain evidence="2 3">HMF7056</strain>
    </source>
</reference>
<evidence type="ECO:0000313" key="3">
    <source>
        <dbReference type="Proteomes" id="UP000451233"/>
    </source>
</evidence>
<evidence type="ECO:0000259" key="1">
    <source>
        <dbReference type="Pfam" id="PF00535"/>
    </source>
</evidence>
<accession>A0A7K1Y430</accession>
<dbReference type="SUPFAM" id="SSF53448">
    <property type="entry name" value="Nucleotide-diphospho-sugar transferases"/>
    <property type="match status" value="1"/>
</dbReference>
<dbReference type="PANTHER" id="PTHR43685">
    <property type="entry name" value="GLYCOSYLTRANSFERASE"/>
    <property type="match status" value="1"/>
</dbReference>
<evidence type="ECO:0000313" key="2">
    <source>
        <dbReference type="EMBL" id="MXV17456.1"/>
    </source>
</evidence>
<dbReference type="PANTHER" id="PTHR43685:SF2">
    <property type="entry name" value="GLYCOSYLTRANSFERASE 2-LIKE DOMAIN-CONTAINING PROTEIN"/>
    <property type="match status" value="1"/>
</dbReference>
<protein>
    <submittedName>
        <fullName evidence="2">Glycosyltransferase</fullName>
    </submittedName>
</protein>
<dbReference type="Gene3D" id="3.90.550.10">
    <property type="entry name" value="Spore Coat Polysaccharide Biosynthesis Protein SpsA, Chain A"/>
    <property type="match status" value="1"/>
</dbReference>
<dbReference type="InterPro" id="IPR001173">
    <property type="entry name" value="Glyco_trans_2-like"/>
</dbReference>
<organism evidence="2 3">
    <name type="scientific">Hufsiella ginkgonis</name>
    <dbReference type="NCBI Taxonomy" id="2695274"/>
    <lineage>
        <taxon>Bacteria</taxon>
        <taxon>Pseudomonadati</taxon>
        <taxon>Bacteroidota</taxon>
        <taxon>Sphingobacteriia</taxon>
        <taxon>Sphingobacteriales</taxon>
        <taxon>Sphingobacteriaceae</taxon>
        <taxon>Hufsiella</taxon>
    </lineage>
</organism>
<keyword evidence="3" id="KW-1185">Reference proteome</keyword>
<dbReference type="GO" id="GO:0016740">
    <property type="term" value="F:transferase activity"/>
    <property type="evidence" value="ECO:0007669"/>
    <property type="project" value="UniProtKB-KW"/>
</dbReference>